<reference evidence="3 4" key="1">
    <citation type="journal article" date="2021" name="Front. Microbiol.">
        <title>Comprehensive Comparative Genomics and Phenotyping of Methylobacterium Species.</title>
        <authorList>
            <person name="Alessa O."/>
            <person name="Ogura Y."/>
            <person name="Fujitani Y."/>
            <person name="Takami H."/>
            <person name="Hayashi T."/>
            <person name="Sahin N."/>
            <person name="Tani A."/>
        </authorList>
    </citation>
    <scope>NUCLEOTIDE SEQUENCE [LARGE SCALE GENOMIC DNA]</scope>
    <source>
        <strain evidence="3 4">DSM 23679</strain>
    </source>
</reference>
<protein>
    <submittedName>
        <fullName evidence="3">Uncharacterized protein</fullName>
    </submittedName>
</protein>
<accession>A0ABQ4QL96</accession>
<evidence type="ECO:0000313" key="3">
    <source>
        <dbReference type="EMBL" id="GJD45834.1"/>
    </source>
</evidence>
<sequence>MARPKDGTFRQLCGEIDPRKVAEIVDGYGLGIARERWHWAYAFIHALAQEGRRMKVAGETWRRVPRPAGPEVEEVEAPPARPPRPMPAPRLVERQSAPAPRATPIVPAEVDQVADLLRRLASHEHLIEEMAARLARLEARQTATSPWVVPIRPAPAPAWDFPVEPDALLRMLRRWSVRMVALT</sequence>
<gene>
    <name evidence="3" type="ORF">AFCDBAGC_3711</name>
</gene>
<dbReference type="EMBL" id="BPQG01000056">
    <property type="protein sequence ID" value="GJD45834.1"/>
    <property type="molecule type" value="Genomic_DNA"/>
</dbReference>
<feature type="coiled-coil region" evidence="1">
    <location>
        <begin position="113"/>
        <end position="140"/>
    </location>
</feature>
<proteinExistence type="predicted"/>
<comment type="caution">
    <text evidence="3">The sequence shown here is derived from an EMBL/GenBank/DDBJ whole genome shotgun (WGS) entry which is preliminary data.</text>
</comment>
<evidence type="ECO:0000256" key="2">
    <source>
        <dbReference type="SAM" id="MobiDB-lite"/>
    </source>
</evidence>
<feature type="compositionally biased region" description="Pro residues" evidence="2">
    <location>
        <begin position="79"/>
        <end position="88"/>
    </location>
</feature>
<dbReference type="RefSeq" id="WP_238272686.1">
    <property type="nucleotide sequence ID" value="NZ_BPQG01000056.1"/>
</dbReference>
<keyword evidence="4" id="KW-1185">Reference proteome</keyword>
<feature type="region of interest" description="Disordered" evidence="2">
    <location>
        <begin position="67"/>
        <end position="103"/>
    </location>
</feature>
<evidence type="ECO:0000256" key="1">
    <source>
        <dbReference type="SAM" id="Coils"/>
    </source>
</evidence>
<name>A0ABQ4QL96_9HYPH</name>
<keyword evidence="1" id="KW-0175">Coiled coil</keyword>
<evidence type="ECO:0000313" key="4">
    <source>
        <dbReference type="Proteomes" id="UP001055117"/>
    </source>
</evidence>
<organism evidence="3 4">
    <name type="scientific">Methylobacterium cerastii</name>
    <dbReference type="NCBI Taxonomy" id="932741"/>
    <lineage>
        <taxon>Bacteria</taxon>
        <taxon>Pseudomonadati</taxon>
        <taxon>Pseudomonadota</taxon>
        <taxon>Alphaproteobacteria</taxon>
        <taxon>Hyphomicrobiales</taxon>
        <taxon>Methylobacteriaceae</taxon>
        <taxon>Methylobacterium</taxon>
    </lineage>
</organism>
<dbReference type="Proteomes" id="UP001055117">
    <property type="component" value="Unassembled WGS sequence"/>
</dbReference>